<feature type="domain" description="Flagellar motor switch protein FliN-like C-terminal" evidence="1">
    <location>
        <begin position="235"/>
        <end position="296"/>
    </location>
</feature>
<dbReference type="InterPro" id="IPR001543">
    <property type="entry name" value="FliN-like_C"/>
</dbReference>
<name>A0A917DT50_9SPHN</name>
<evidence type="ECO:0000313" key="3">
    <source>
        <dbReference type="Proteomes" id="UP000612349"/>
    </source>
</evidence>
<dbReference type="Pfam" id="PF01052">
    <property type="entry name" value="FliMN_C"/>
    <property type="match status" value="1"/>
</dbReference>
<dbReference type="EMBL" id="BMIP01000002">
    <property type="protein sequence ID" value="GGD64279.1"/>
    <property type="molecule type" value="Genomic_DNA"/>
</dbReference>
<dbReference type="SUPFAM" id="SSF101801">
    <property type="entry name" value="Surface presentation of antigens (SPOA)"/>
    <property type="match status" value="1"/>
</dbReference>
<reference evidence="2" key="2">
    <citation type="submission" date="2020-09" db="EMBL/GenBank/DDBJ databases">
        <authorList>
            <person name="Sun Q."/>
            <person name="Zhou Y."/>
        </authorList>
    </citation>
    <scope>NUCLEOTIDE SEQUENCE</scope>
    <source>
        <strain evidence="2">CGMCC 1.15360</strain>
    </source>
</reference>
<dbReference type="Proteomes" id="UP000612349">
    <property type="component" value="Unassembled WGS sequence"/>
</dbReference>
<dbReference type="InterPro" id="IPR036429">
    <property type="entry name" value="SpoA-like_sf"/>
</dbReference>
<evidence type="ECO:0000259" key="1">
    <source>
        <dbReference type="Pfam" id="PF01052"/>
    </source>
</evidence>
<accession>A0A917DT50</accession>
<evidence type="ECO:0000313" key="2">
    <source>
        <dbReference type="EMBL" id="GGD64279.1"/>
    </source>
</evidence>
<protein>
    <recommendedName>
        <fullName evidence="1">Flagellar motor switch protein FliN-like C-terminal domain-containing protein</fullName>
    </recommendedName>
</protein>
<reference evidence="2" key="1">
    <citation type="journal article" date="2014" name="Int. J. Syst. Evol. Microbiol.">
        <title>Complete genome sequence of Corynebacterium casei LMG S-19264T (=DSM 44701T), isolated from a smear-ripened cheese.</title>
        <authorList>
            <consortium name="US DOE Joint Genome Institute (JGI-PGF)"/>
            <person name="Walter F."/>
            <person name="Albersmeier A."/>
            <person name="Kalinowski J."/>
            <person name="Ruckert C."/>
        </authorList>
    </citation>
    <scope>NUCLEOTIDE SEQUENCE</scope>
    <source>
        <strain evidence="2">CGMCC 1.15360</strain>
    </source>
</reference>
<keyword evidence="3" id="KW-1185">Reference proteome</keyword>
<comment type="caution">
    <text evidence="2">The sequence shown here is derived from an EMBL/GenBank/DDBJ whole genome shotgun (WGS) entry which is preliminary data.</text>
</comment>
<organism evidence="2 3">
    <name type="scientific">Croceicoccus mobilis</name>
    <dbReference type="NCBI Taxonomy" id="1703339"/>
    <lineage>
        <taxon>Bacteria</taxon>
        <taxon>Pseudomonadati</taxon>
        <taxon>Pseudomonadota</taxon>
        <taxon>Alphaproteobacteria</taxon>
        <taxon>Sphingomonadales</taxon>
        <taxon>Erythrobacteraceae</taxon>
        <taxon>Croceicoccus</taxon>
    </lineage>
</organism>
<dbReference type="OrthoDB" id="7421075at2"/>
<dbReference type="Gene3D" id="2.30.330.10">
    <property type="entry name" value="SpoA-like"/>
    <property type="match status" value="1"/>
</dbReference>
<sequence>MRQDTIRAERALARHCRELVERQVEKADAGEALVLLGHRVAAALPAELAPLAGGIMPAVTAGDPVDGFAHTLLAKANGPACHRVLAGSTDACRLLVSTDARALFELVDRAFGGDGDVPDPLPARLPVSAELLLSRIEAIMAELIGRIAAGGALAAPRAEAGGGDIALLRPFAANCPLHQIGFSIRFAEGPEWLIRLTMPAAAIAALWEALGDNTAPARAAPAPAPRTAADRPFADIPLTLTATLVDMALPLARLSGLKPGDILPVSIARHVPVTIGEQLIAHGTVGEMDDRVALQLGTRTPAPALPKKDDIS</sequence>
<gene>
    <name evidence="2" type="ORF">GCM10010990_12170</name>
</gene>
<dbReference type="RefSeq" id="WP_066775083.1">
    <property type="nucleotide sequence ID" value="NZ_BMIP01000002.1"/>
</dbReference>
<proteinExistence type="predicted"/>
<dbReference type="AlphaFoldDB" id="A0A917DT50"/>